<dbReference type="Gene3D" id="1.10.10.10">
    <property type="entry name" value="Winged helix-like DNA-binding domain superfamily/Winged helix DNA-binding domain"/>
    <property type="match status" value="1"/>
</dbReference>
<accession>A0A3N4RS07</accession>
<dbReference type="InterPro" id="IPR000600">
    <property type="entry name" value="ROK"/>
</dbReference>
<dbReference type="SUPFAM" id="SSF46785">
    <property type="entry name" value="Winged helix' DNA-binding domain"/>
    <property type="match status" value="1"/>
</dbReference>
<proteinExistence type="inferred from homology"/>
<name>A0A3N4RS07_9ACTN</name>
<protein>
    <submittedName>
        <fullName evidence="3">NBD/HSP70 family sugar kinase</fullName>
    </submittedName>
</protein>
<sequence length="395" mass="40661">MTSPTPAGADLALLRRINTSAVLRVLRGADSMTLSQIGKGTSLSRQTADAVIGELADDGWIEEVAPERGIGRPARRYRFRAEAGHVLGIDVGTTGLRLVLADLDGNVIAADAPDLPPALGGTARMDAVHAAARTFLEGQSAVRLRALGLAVPGIVDAHGRIRLSVPLPEWNGLDLAGLAHDWFGCPAHVDNDANLAALAEHWLGAARHVGDFIQLIVGHRTGAGMMLGGRLHRGRGGAAGEIGALAVLGWEGSAVNDIREAADSGAIFAAAKAGDAAARERVDRFAQTLAQGIAAMVLTVNPDLVVIGGGLAQAGEAMVDPIRSHLDRICLDPPRVDASALGPEAVALGAARLALDHLNEELFGSAPAATATGSSTAGRQARPLNTGAFRAPQRT</sequence>
<dbReference type="InterPro" id="IPR036388">
    <property type="entry name" value="WH-like_DNA-bd_sf"/>
</dbReference>
<evidence type="ECO:0000313" key="3">
    <source>
        <dbReference type="EMBL" id="RPE36163.1"/>
    </source>
</evidence>
<evidence type="ECO:0000313" key="4">
    <source>
        <dbReference type="Proteomes" id="UP000266906"/>
    </source>
</evidence>
<evidence type="ECO:0000256" key="1">
    <source>
        <dbReference type="ARBA" id="ARBA00006479"/>
    </source>
</evidence>
<comment type="similarity">
    <text evidence="1">Belongs to the ROK (NagC/XylR) family.</text>
</comment>
<organism evidence="3 4">
    <name type="scientific">Kitasatospora cineracea</name>
    <dbReference type="NCBI Taxonomy" id="88074"/>
    <lineage>
        <taxon>Bacteria</taxon>
        <taxon>Bacillati</taxon>
        <taxon>Actinomycetota</taxon>
        <taxon>Actinomycetes</taxon>
        <taxon>Kitasatosporales</taxon>
        <taxon>Streptomycetaceae</taxon>
        <taxon>Kitasatospora</taxon>
    </lineage>
</organism>
<dbReference type="AlphaFoldDB" id="A0A3N4RS07"/>
<dbReference type="CDD" id="cd23763">
    <property type="entry name" value="ASKHA_ATPase_ROK"/>
    <property type="match status" value="1"/>
</dbReference>
<feature type="compositionally biased region" description="Low complexity" evidence="2">
    <location>
        <begin position="368"/>
        <end position="378"/>
    </location>
</feature>
<dbReference type="EMBL" id="RKQG01000001">
    <property type="protein sequence ID" value="RPE36163.1"/>
    <property type="molecule type" value="Genomic_DNA"/>
</dbReference>
<evidence type="ECO:0000256" key="2">
    <source>
        <dbReference type="SAM" id="MobiDB-lite"/>
    </source>
</evidence>
<dbReference type="Proteomes" id="UP000266906">
    <property type="component" value="Unassembled WGS sequence"/>
</dbReference>
<dbReference type="SUPFAM" id="SSF53067">
    <property type="entry name" value="Actin-like ATPase domain"/>
    <property type="match status" value="1"/>
</dbReference>
<keyword evidence="4" id="KW-1185">Reference proteome</keyword>
<dbReference type="Gene3D" id="3.30.420.40">
    <property type="match status" value="4"/>
</dbReference>
<keyword evidence="3" id="KW-0808">Transferase</keyword>
<dbReference type="InterPro" id="IPR036390">
    <property type="entry name" value="WH_DNA-bd_sf"/>
</dbReference>
<feature type="region of interest" description="Disordered" evidence="2">
    <location>
        <begin position="368"/>
        <end position="395"/>
    </location>
</feature>
<dbReference type="GO" id="GO:0016301">
    <property type="term" value="F:kinase activity"/>
    <property type="evidence" value="ECO:0007669"/>
    <property type="project" value="UniProtKB-KW"/>
</dbReference>
<dbReference type="InterPro" id="IPR043129">
    <property type="entry name" value="ATPase_NBD"/>
</dbReference>
<reference evidence="3 4" key="1">
    <citation type="submission" date="2018-11" db="EMBL/GenBank/DDBJ databases">
        <title>Sequencing the genomes of 1000 actinobacteria strains.</title>
        <authorList>
            <person name="Klenk H.-P."/>
        </authorList>
    </citation>
    <scope>NUCLEOTIDE SEQUENCE [LARGE SCALE GENOMIC DNA]</scope>
    <source>
        <strain evidence="3 4">DSM 44781</strain>
    </source>
</reference>
<comment type="caution">
    <text evidence="3">The sequence shown here is derived from an EMBL/GenBank/DDBJ whole genome shotgun (WGS) entry which is preliminary data.</text>
</comment>
<dbReference type="PANTHER" id="PTHR18964">
    <property type="entry name" value="ROK (REPRESSOR, ORF, KINASE) FAMILY"/>
    <property type="match status" value="1"/>
</dbReference>
<dbReference type="Pfam" id="PF00480">
    <property type="entry name" value="ROK"/>
    <property type="match status" value="2"/>
</dbReference>
<keyword evidence="3" id="KW-0418">Kinase</keyword>
<dbReference type="PANTHER" id="PTHR18964:SF149">
    <property type="entry name" value="BIFUNCTIONAL UDP-N-ACETYLGLUCOSAMINE 2-EPIMERASE_N-ACETYLMANNOSAMINE KINASE"/>
    <property type="match status" value="1"/>
</dbReference>
<dbReference type="RefSeq" id="WP_123819286.1">
    <property type="nucleotide sequence ID" value="NZ_JBEYIY010000053.1"/>
</dbReference>
<gene>
    <name evidence="3" type="ORF">EDD38_4531</name>
</gene>